<name>A0A8S5VIT7_9CAUD</name>
<dbReference type="EMBL" id="BK016273">
    <property type="protein sequence ID" value="DAG06515.1"/>
    <property type="molecule type" value="Genomic_DNA"/>
</dbReference>
<proteinExistence type="predicted"/>
<organism evidence="1">
    <name type="scientific">Siphoviridae sp. ctsYb1</name>
    <dbReference type="NCBI Taxonomy" id="2825696"/>
    <lineage>
        <taxon>Viruses</taxon>
        <taxon>Duplodnaviria</taxon>
        <taxon>Heunggongvirae</taxon>
        <taxon>Uroviricota</taxon>
        <taxon>Caudoviricetes</taxon>
    </lineage>
</organism>
<sequence length="38" mass="4578">MNDRYRNVCKALDHIVKCRTKEAKQVFIPYWGYVFTPS</sequence>
<protein>
    <submittedName>
        <fullName evidence="1">Uncharacterized protein</fullName>
    </submittedName>
</protein>
<reference evidence="1" key="1">
    <citation type="journal article" date="2021" name="Proc. Natl. Acad. Sci. U.S.A.">
        <title>A Catalog of Tens of Thousands of Viruses from Human Metagenomes Reveals Hidden Associations with Chronic Diseases.</title>
        <authorList>
            <person name="Tisza M.J."/>
            <person name="Buck C.B."/>
        </authorList>
    </citation>
    <scope>NUCLEOTIDE SEQUENCE</scope>
    <source>
        <strain evidence="1">CtsYb1</strain>
    </source>
</reference>
<evidence type="ECO:0000313" key="1">
    <source>
        <dbReference type="EMBL" id="DAG06515.1"/>
    </source>
</evidence>
<accession>A0A8S5VIT7</accession>